<dbReference type="InterPro" id="IPR019775">
    <property type="entry name" value="WD40_repeat_CS"/>
</dbReference>
<feature type="repeat" description="WD" evidence="3">
    <location>
        <begin position="409"/>
        <end position="450"/>
    </location>
</feature>
<accession>A0A7Z9BSA8</accession>
<keyword evidence="7" id="KW-1185">Reference proteome</keyword>
<dbReference type="EMBL" id="CZCU02000139">
    <property type="protein sequence ID" value="VXD19372.1"/>
    <property type="molecule type" value="Genomic_DNA"/>
</dbReference>
<evidence type="ECO:0000313" key="6">
    <source>
        <dbReference type="EMBL" id="VXD19372.1"/>
    </source>
</evidence>
<keyword evidence="2" id="KW-0677">Repeat</keyword>
<protein>
    <submittedName>
        <fullName evidence="6">Serine/threonine protein kinase with WD-40 repeats</fullName>
    </submittedName>
</protein>
<dbReference type="Gene3D" id="1.10.510.10">
    <property type="entry name" value="Transferase(Phosphotransferase) domain 1"/>
    <property type="match status" value="1"/>
</dbReference>
<dbReference type="InterPro" id="IPR050349">
    <property type="entry name" value="WD_LIS1/nudF_dynein_reg"/>
</dbReference>
<dbReference type="AlphaFoldDB" id="A0A7Z9BSA8"/>
<dbReference type="Pfam" id="PF00069">
    <property type="entry name" value="Pkinase"/>
    <property type="match status" value="1"/>
</dbReference>
<evidence type="ECO:0000259" key="5">
    <source>
        <dbReference type="PROSITE" id="PS50011"/>
    </source>
</evidence>
<keyword evidence="4" id="KW-0067">ATP-binding</keyword>
<dbReference type="Gene3D" id="2.130.10.10">
    <property type="entry name" value="YVTN repeat-like/Quinoprotein amine dehydrogenase"/>
    <property type="match status" value="2"/>
</dbReference>
<dbReference type="InterPro" id="IPR000719">
    <property type="entry name" value="Prot_kinase_dom"/>
</dbReference>
<keyword evidence="1 3" id="KW-0853">WD repeat</keyword>
<comment type="caution">
    <text evidence="6">The sequence shown here is derived from an EMBL/GenBank/DDBJ whole genome shotgun (WGS) entry which is preliminary data.</text>
</comment>
<dbReference type="PROSITE" id="PS50011">
    <property type="entry name" value="PROTEIN_KINASE_DOM"/>
    <property type="match status" value="1"/>
</dbReference>
<feature type="repeat" description="WD" evidence="3">
    <location>
        <begin position="451"/>
        <end position="492"/>
    </location>
</feature>
<dbReference type="PROSITE" id="PS00107">
    <property type="entry name" value="PROTEIN_KINASE_ATP"/>
    <property type="match status" value="1"/>
</dbReference>
<feature type="repeat" description="WD" evidence="3">
    <location>
        <begin position="501"/>
        <end position="542"/>
    </location>
</feature>
<dbReference type="PANTHER" id="PTHR44129">
    <property type="entry name" value="WD REPEAT-CONTAINING PROTEIN POP1"/>
    <property type="match status" value="1"/>
</dbReference>
<dbReference type="InterPro" id="IPR011047">
    <property type="entry name" value="Quinoprotein_ADH-like_sf"/>
</dbReference>
<dbReference type="CDD" id="cd14014">
    <property type="entry name" value="STKc_PknB_like"/>
    <property type="match status" value="1"/>
</dbReference>
<keyword evidence="4" id="KW-0547">Nucleotide-binding</keyword>
<dbReference type="RefSeq" id="WP_083622389.1">
    <property type="nucleotide sequence ID" value="NZ_LR734871.1"/>
</dbReference>
<dbReference type="PROSITE" id="PS00678">
    <property type="entry name" value="WD_REPEATS_1"/>
    <property type="match status" value="4"/>
</dbReference>
<evidence type="ECO:0000313" key="7">
    <source>
        <dbReference type="Proteomes" id="UP000184550"/>
    </source>
</evidence>
<dbReference type="SUPFAM" id="SSF50998">
    <property type="entry name" value="Quinoprotein alcohol dehydrogenase-like"/>
    <property type="match status" value="1"/>
</dbReference>
<dbReference type="Pfam" id="PF00400">
    <property type="entry name" value="WD40"/>
    <property type="match status" value="7"/>
</dbReference>
<dbReference type="InterPro" id="IPR011009">
    <property type="entry name" value="Kinase-like_dom_sf"/>
</dbReference>
<name>A0A7Z9BSA8_9CYAN</name>
<reference evidence="6" key="1">
    <citation type="submission" date="2019-10" db="EMBL/GenBank/DDBJ databases">
        <authorList>
            <consortium name="Genoscope - CEA"/>
            <person name="William W."/>
        </authorList>
    </citation>
    <scope>NUCLEOTIDE SEQUENCE [LARGE SCALE GENOMIC DNA]</scope>
    <source>
        <strain evidence="6">BBR_PRJEB10992</strain>
    </source>
</reference>
<dbReference type="InterPro" id="IPR020472">
    <property type="entry name" value="WD40_PAC1"/>
</dbReference>
<evidence type="ECO:0000256" key="2">
    <source>
        <dbReference type="ARBA" id="ARBA00022737"/>
    </source>
</evidence>
<feature type="repeat" description="WD" evidence="3">
    <location>
        <begin position="643"/>
        <end position="677"/>
    </location>
</feature>
<keyword evidence="6" id="KW-0723">Serine/threonine-protein kinase</keyword>
<dbReference type="Gene3D" id="3.30.200.20">
    <property type="entry name" value="Phosphorylase Kinase, domain 1"/>
    <property type="match status" value="1"/>
</dbReference>
<keyword evidence="6" id="KW-0808">Transferase</keyword>
<dbReference type="PRINTS" id="PR00320">
    <property type="entry name" value="GPROTEINBRPT"/>
</dbReference>
<gene>
    <name evidence="6" type="ORF">PL8927_630020</name>
</gene>
<keyword evidence="6" id="KW-0418">Kinase</keyword>
<dbReference type="GO" id="GO:0004674">
    <property type="term" value="F:protein serine/threonine kinase activity"/>
    <property type="evidence" value="ECO:0007669"/>
    <property type="project" value="UniProtKB-KW"/>
</dbReference>
<sequence length="720" mass="80690">MSYCLNPYCRAPQNPSGINVCQTCGTTLVLKERYRAVQELGGGGMSRTFLAVDLDRFNTSCIIKQFSPQSHKTSLIQQAIERFNQEALRLKELGSHPQIPGLYAYFEQEQHLYLIEEWVEGKNLLQELNENGAFSEDKIIQLLQDILLILQFIHQHQIIHRDIKPDNIIRRKTDKKLVLIDFGIAKHSLNLVQPHTGTLAGTIGYAPLEQMRGGKAYPASDLYSLGMTCIHLLTQIPPNQLFDPFSGELIWRSHLPDLNQNLSLQLNQILDKLLKDLVKERYQTVEEVLQDLEPNQQQPITPLQINTAIPPPSPLNIIVATELQAITSHRFDQKHLFFTANPISFSSHNSLLKEQNSVLPYAVNSSLIATLNPPLFPDKFIPKTEIKFKPLFPISSTPSHLSLECINSLSGHQDTIQALTIGPNGYILVSGSQDKTLIIWNLKTGQLLYRLRGHEAAICAVAISPNGRKLVSGSLDRTLISWNLDKRAIADRFFSHSGSPYSHRDGAVYAVAYSPDGCIIASGSEDHSIKLWNQRNGELLYRCSEHLEGVLSVQFINNSILNQSLGNVNNIHAYHHFFVSGSSDGKIKIWQFNRLKSLQTLTGHLDQVSSIFVSPTQPLLVSGSADHTVKLWDLNTGELIKTLTQHSDRVSSVAISPDGKWLASSSGDGTIYLWDISQPHHLGILSHRLEGYPPIIFSPDNQRFICCGEDAQIKVWKFKV</sequence>
<dbReference type="CDD" id="cd00200">
    <property type="entry name" value="WD40"/>
    <property type="match status" value="1"/>
</dbReference>
<feature type="repeat" description="WD" evidence="3">
    <location>
        <begin position="601"/>
        <end position="642"/>
    </location>
</feature>
<evidence type="ECO:0000256" key="1">
    <source>
        <dbReference type="ARBA" id="ARBA00022574"/>
    </source>
</evidence>
<feature type="binding site" evidence="4">
    <location>
        <position position="64"/>
    </location>
    <ligand>
        <name>ATP</name>
        <dbReference type="ChEBI" id="CHEBI:30616"/>
    </ligand>
</feature>
<dbReference type="GO" id="GO:0005524">
    <property type="term" value="F:ATP binding"/>
    <property type="evidence" value="ECO:0007669"/>
    <property type="project" value="UniProtKB-UniRule"/>
</dbReference>
<proteinExistence type="predicted"/>
<dbReference type="Proteomes" id="UP000184550">
    <property type="component" value="Unassembled WGS sequence"/>
</dbReference>
<evidence type="ECO:0000256" key="3">
    <source>
        <dbReference type="PROSITE-ProRule" id="PRU00221"/>
    </source>
</evidence>
<evidence type="ECO:0000256" key="4">
    <source>
        <dbReference type="PROSITE-ProRule" id="PRU10141"/>
    </source>
</evidence>
<dbReference type="InterPro" id="IPR001680">
    <property type="entry name" value="WD40_rpt"/>
</dbReference>
<feature type="domain" description="Protein kinase" evidence="5">
    <location>
        <begin position="34"/>
        <end position="301"/>
    </location>
</feature>
<dbReference type="PROSITE" id="PS50294">
    <property type="entry name" value="WD_REPEATS_REGION"/>
    <property type="match status" value="6"/>
</dbReference>
<dbReference type="OrthoDB" id="500858at2"/>
<dbReference type="SMART" id="SM00220">
    <property type="entry name" value="S_TKc"/>
    <property type="match status" value="1"/>
</dbReference>
<dbReference type="InterPro" id="IPR017441">
    <property type="entry name" value="Protein_kinase_ATP_BS"/>
</dbReference>
<dbReference type="InterPro" id="IPR015943">
    <property type="entry name" value="WD40/YVTN_repeat-like_dom_sf"/>
</dbReference>
<dbReference type="SUPFAM" id="SSF56112">
    <property type="entry name" value="Protein kinase-like (PK-like)"/>
    <property type="match status" value="1"/>
</dbReference>
<feature type="repeat" description="WD" evidence="3">
    <location>
        <begin position="577"/>
        <end position="600"/>
    </location>
</feature>
<dbReference type="NCBIfam" id="NF045510">
    <property type="entry name" value="4Cys_prefix_kin"/>
    <property type="match status" value="1"/>
</dbReference>
<feature type="repeat" description="WD" evidence="3">
    <location>
        <begin position="695"/>
        <end position="720"/>
    </location>
</feature>
<dbReference type="SMART" id="SM00320">
    <property type="entry name" value="WD40"/>
    <property type="match status" value="7"/>
</dbReference>
<organism evidence="6 7">
    <name type="scientific">Planktothrix serta PCC 8927</name>
    <dbReference type="NCBI Taxonomy" id="671068"/>
    <lineage>
        <taxon>Bacteria</taxon>
        <taxon>Bacillati</taxon>
        <taxon>Cyanobacteriota</taxon>
        <taxon>Cyanophyceae</taxon>
        <taxon>Oscillatoriophycideae</taxon>
        <taxon>Oscillatoriales</taxon>
        <taxon>Microcoleaceae</taxon>
        <taxon>Planktothrix</taxon>
    </lineage>
</organism>
<dbReference type="PROSITE" id="PS50082">
    <property type="entry name" value="WD_REPEATS_2"/>
    <property type="match status" value="7"/>
</dbReference>